<evidence type="ECO:0000313" key="4">
    <source>
        <dbReference type="Proteomes" id="UP000008803"/>
    </source>
</evidence>
<feature type="transmembrane region" description="Helical" evidence="1">
    <location>
        <begin position="82"/>
        <end position="104"/>
    </location>
</feature>
<keyword evidence="1" id="KW-1133">Transmembrane helix</keyword>
<dbReference type="BioCyc" id="ESIR657319:G136K-1374-MONOMER"/>
<keyword evidence="1" id="KW-0812">Transmembrane</keyword>
<feature type="domain" description="Putative zinc-ribbon" evidence="2">
    <location>
        <begin position="3"/>
        <end position="26"/>
    </location>
</feature>
<evidence type="ECO:0000313" key="3">
    <source>
        <dbReference type="EMBL" id="CBK96730.1"/>
    </source>
</evidence>
<evidence type="ECO:0000256" key="1">
    <source>
        <dbReference type="SAM" id="Phobius"/>
    </source>
</evidence>
<keyword evidence="1" id="KW-0472">Membrane</keyword>
<reference evidence="3 4" key="2">
    <citation type="submission" date="2010-03" db="EMBL/GenBank/DDBJ databases">
        <authorList>
            <person name="Pajon A."/>
        </authorList>
    </citation>
    <scope>NUCLEOTIDE SEQUENCE [LARGE SCALE GENOMIC DNA]</scope>
    <source>
        <strain evidence="3 4">70/3</strain>
    </source>
</reference>
<sequence length="242" mass="27783">MALVNCPDCGKMNVSDTAEHCPECGYAIKKHFEREKEKAYYQKKEEEEWKKVQNELNRELEIIDELKPSPKPIKPSKFKHMFYYNGNLSLLSWALIVGIILFFLCFVSTAIFSVLLAVLIVIGIPVAAFITYLDYGIMYNCYKRDYDDWMEQQNDWDGYIKKKKAAVQEKYKDVASNIAHYGTKAVPSYPSRNNNKLKCPICGSTNVNKISTLNRTVSVATVGLASSKIGKQYECKDCKHKW</sequence>
<feature type="transmembrane region" description="Helical" evidence="1">
    <location>
        <begin position="110"/>
        <end position="133"/>
    </location>
</feature>
<evidence type="ECO:0000259" key="2">
    <source>
        <dbReference type="Pfam" id="PF13248"/>
    </source>
</evidence>
<protein>
    <recommendedName>
        <fullName evidence="2">Putative zinc-ribbon domain-containing protein</fullName>
    </recommendedName>
</protein>
<organism evidence="3 4">
    <name type="scientific">[Eubacterium] siraeum 70/3</name>
    <dbReference type="NCBI Taxonomy" id="657319"/>
    <lineage>
        <taxon>Bacteria</taxon>
        <taxon>Bacillati</taxon>
        <taxon>Bacillota</taxon>
        <taxon>Clostridia</taxon>
        <taxon>Eubacteriales</taxon>
        <taxon>Oscillospiraceae</taxon>
        <taxon>Oscillospiraceae incertae sedis</taxon>
    </lineage>
</organism>
<proteinExistence type="predicted"/>
<gene>
    <name evidence="3" type="ORF">EUS_16250</name>
</gene>
<dbReference type="KEGG" id="esu:EUS_16250"/>
<dbReference type="AlphaFoldDB" id="D4JUG1"/>
<name>D4JUG1_9FIRM</name>
<reference evidence="3 4" key="1">
    <citation type="submission" date="2010-03" db="EMBL/GenBank/DDBJ databases">
        <title>The genome sequence of Eubacterium siraeum 70/3.</title>
        <authorList>
            <consortium name="metaHIT consortium -- http://www.metahit.eu/"/>
            <person name="Pajon A."/>
            <person name="Turner K."/>
            <person name="Parkhill J."/>
            <person name="Duncan S."/>
            <person name="Flint H."/>
        </authorList>
    </citation>
    <scope>NUCLEOTIDE SEQUENCE [LARGE SCALE GENOMIC DNA]</scope>
    <source>
        <strain evidence="3 4">70/3</strain>
    </source>
</reference>
<dbReference type="Proteomes" id="UP000008803">
    <property type="component" value="Chromosome"/>
</dbReference>
<accession>D4JUG1</accession>
<dbReference type="HOGENOM" id="CLU_1145841_0_0_9"/>
<dbReference type="Pfam" id="PF13248">
    <property type="entry name" value="Zn_ribbon_3"/>
    <property type="match status" value="1"/>
</dbReference>
<dbReference type="EMBL" id="FP929044">
    <property type="protein sequence ID" value="CBK96730.1"/>
    <property type="molecule type" value="Genomic_DNA"/>
</dbReference>
<dbReference type="PATRIC" id="fig|657319.3.peg.1945"/>
<dbReference type="InterPro" id="IPR059113">
    <property type="entry name" value="Znf_ribbon"/>
</dbReference>